<evidence type="ECO:0000313" key="17">
    <source>
        <dbReference type="Proteomes" id="UP000092544"/>
    </source>
</evidence>
<comment type="similarity">
    <text evidence="2 14">Belongs to the DsbB family.</text>
</comment>
<evidence type="ECO:0000313" key="16">
    <source>
        <dbReference type="EMBL" id="SBS26948.1"/>
    </source>
</evidence>
<proteinExistence type="inferred from homology"/>
<evidence type="ECO:0000256" key="10">
    <source>
        <dbReference type="ARBA" id="ARBA00023136"/>
    </source>
</evidence>
<keyword evidence="11 14" id="KW-1015">Disulfide bond</keyword>
<feature type="transmembrane region" description="Helical" evidence="15">
    <location>
        <begin position="144"/>
        <end position="164"/>
    </location>
</feature>
<keyword evidence="17" id="KW-1185">Reference proteome</keyword>
<keyword evidence="7 14" id="KW-0249">Electron transport</keyword>
<keyword evidence="4 14" id="KW-1003">Cell membrane</keyword>
<feature type="transmembrane region" description="Helical" evidence="15">
    <location>
        <begin position="45"/>
        <end position="65"/>
    </location>
</feature>
<evidence type="ECO:0000256" key="7">
    <source>
        <dbReference type="ARBA" id="ARBA00022982"/>
    </source>
</evidence>
<dbReference type="STRING" id="1792290.MSP8886_00755"/>
<keyword evidence="3 14" id="KW-0813">Transport</keyword>
<dbReference type="GO" id="GO:0006457">
    <property type="term" value="P:protein folding"/>
    <property type="evidence" value="ECO:0007669"/>
    <property type="project" value="InterPro"/>
</dbReference>
<dbReference type="PANTHER" id="PTHR36570:SF3">
    <property type="entry name" value="DISULFIDE BOND FORMATION PROTEIN B"/>
    <property type="match status" value="1"/>
</dbReference>
<evidence type="ECO:0000256" key="9">
    <source>
        <dbReference type="ARBA" id="ARBA00023002"/>
    </source>
</evidence>
<dbReference type="Gene3D" id="1.20.1550.10">
    <property type="entry name" value="DsbB-like"/>
    <property type="match status" value="1"/>
</dbReference>
<keyword evidence="13 14" id="KW-0676">Redox-active center</keyword>
<feature type="disulfide bond" description="Redox-active" evidence="14">
    <location>
        <begin position="41"/>
        <end position="44"/>
    </location>
</feature>
<keyword evidence="12 14" id="KW-0143">Chaperone</keyword>
<dbReference type="EMBL" id="FLOB01000001">
    <property type="protein sequence ID" value="SBS26948.1"/>
    <property type="molecule type" value="Genomic_DNA"/>
</dbReference>
<evidence type="ECO:0000256" key="4">
    <source>
        <dbReference type="ARBA" id="ARBA00022475"/>
    </source>
</evidence>
<evidence type="ECO:0000256" key="1">
    <source>
        <dbReference type="ARBA" id="ARBA00004429"/>
    </source>
</evidence>
<evidence type="ECO:0000256" key="8">
    <source>
        <dbReference type="ARBA" id="ARBA00022989"/>
    </source>
</evidence>
<name>A0A1A8T5R9_9GAMM</name>
<feature type="topological domain" description="Cytoplasmic" evidence="14">
    <location>
        <begin position="1"/>
        <end position="14"/>
    </location>
</feature>
<evidence type="ECO:0000256" key="2">
    <source>
        <dbReference type="ARBA" id="ARBA00008823"/>
    </source>
</evidence>
<comment type="caution">
    <text evidence="14">Lacks conserved residue(s) required for the propagation of feature annotation.</text>
</comment>
<evidence type="ECO:0000256" key="11">
    <source>
        <dbReference type="ARBA" id="ARBA00023157"/>
    </source>
</evidence>
<evidence type="ECO:0000256" key="5">
    <source>
        <dbReference type="ARBA" id="ARBA00022519"/>
    </source>
</evidence>
<keyword evidence="6 14" id="KW-0812">Transmembrane</keyword>
<evidence type="ECO:0000256" key="14">
    <source>
        <dbReference type="HAMAP-Rule" id="MF_00286"/>
    </source>
</evidence>
<comment type="function">
    <text evidence="14">Required for disulfide bond formation in some periplasmic proteins. Acts by oxidizing the DsbA protein.</text>
</comment>
<dbReference type="GO" id="GO:0005886">
    <property type="term" value="C:plasma membrane"/>
    <property type="evidence" value="ECO:0007669"/>
    <property type="project" value="UniProtKB-SubCell"/>
</dbReference>
<dbReference type="InterPro" id="IPR050183">
    <property type="entry name" value="DsbB"/>
</dbReference>
<dbReference type="SUPFAM" id="SSF158442">
    <property type="entry name" value="DsbB-like"/>
    <property type="match status" value="1"/>
</dbReference>
<accession>A0A1A8T5R9</accession>
<evidence type="ECO:0000256" key="6">
    <source>
        <dbReference type="ARBA" id="ARBA00022692"/>
    </source>
</evidence>
<dbReference type="InterPro" id="IPR003752">
    <property type="entry name" value="DiS_bond_form_DsbB/BdbC"/>
</dbReference>
<comment type="subcellular location">
    <subcellularLocation>
        <location evidence="1">Cell inner membrane</location>
        <topology evidence="1">Multi-pass membrane protein</topology>
    </subcellularLocation>
    <subcellularLocation>
        <location evidence="14">Cell membrane</location>
        <topology evidence="14">Multi-pass membrane protein</topology>
    </subcellularLocation>
</comment>
<protein>
    <recommendedName>
        <fullName evidence="14">Disulfide bond formation protein B</fullName>
    </recommendedName>
    <alternativeName>
        <fullName evidence="14">Disulfide oxidoreductase</fullName>
    </alternativeName>
</protein>
<evidence type="ECO:0000256" key="15">
    <source>
        <dbReference type="SAM" id="Phobius"/>
    </source>
</evidence>
<dbReference type="GO" id="GO:0009055">
    <property type="term" value="F:electron transfer activity"/>
    <property type="evidence" value="ECO:0007669"/>
    <property type="project" value="UniProtKB-UniRule"/>
</dbReference>
<organism evidence="16 17">
    <name type="scientific">Marinomonas spartinae</name>
    <dbReference type="NCBI Taxonomy" id="1792290"/>
    <lineage>
        <taxon>Bacteria</taxon>
        <taxon>Pseudomonadati</taxon>
        <taxon>Pseudomonadota</taxon>
        <taxon>Gammaproteobacteria</taxon>
        <taxon>Oceanospirillales</taxon>
        <taxon>Oceanospirillaceae</taxon>
        <taxon>Marinomonas</taxon>
    </lineage>
</organism>
<feature type="topological domain" description="Periplasmic" evidence="14">
    <location>
        <begin position="32"/>
        <end position="49"/>
    </location>
</feature>
<dbReference type="Pfam" id="PF02600">
    <property type="entry name" value="DsbB"/>
    <property type="match status" value="1"/>
</dbReference>
<reference evidence="16 17" key="1">
    <citation type="submission" date="2016-06" db="EMBL/GenBank/DDBJ databases">
        <authorList>
            <person name="Kjaerup R.B."/>
            <person name="Dalgaard T.S."/>
            <person name="Juul-Madsen H.R."/>
        </authorList>
    </citation>
    <scope>NUCLEOTIDE SEQUENCE [LARGE SCALE GENOMIC DNA]</scope>
    <source>
        <strain evidence="16 17">CECT 8886</strain>
    </source>
</reference>
<keyword evidence="5" id="KW-0997">Cell inner membrane</keyword>
<evidence type="ECO:0000256" key="12">
    <source>
        <dbReference type="ARBA" id="ARBA00023186"/>
    </source>
</evidence>
<dbReference type="InterPro" id="IPR023380">
    <property type="entry name" value="DsbB-like_sf"/>
</dbReference>
<feature type="transmembrane region" description="Helical" evidence="15">
    <location>
        <begin position="72"/>
        <end position="93"/>
    </location>
</feature>
<dbReference type="AlphaFoldDB" id="A0A1A8T5R9"/>
<keyword evidence="8 14" id="KW-1133">Transmembrane helix</keyword>
<dbReference type="GO" id="GO:0015035">
    <property type="term" value="F:protein-disulfide reductase activity"/>
    <property type="evidence" value="ECO:0007669"/>
    <property type="project" value="UniProtKB-UniRule"/>
</dbReference>
<gene>
    <name evidence="14 16" type="primary">dsbB</name>
    <name evidence="16" type="ORF">MSP8886_00755</name>
</gene>
<sequence>MLLSMIKRMSSRRFHGVVGLAAFVLLGVAFYMEYQMGLEPCPLCMLQRIVFFFIGLVSIFSALTANEKRRQWFSVTVVVLSLMGAALSIRHLYLQHLPVDDLPACMPGLSYMISAFPWQSVARAMIMGTGDCGEVVWTFLGVSIPGWTLVMFALMAIVNVWIAFRSGKQDVKH</sequence>
<dbReference type="HAMAP" id="MF_00286">
    <property type="entry name" value="DsbB"/>
    <property type="match status" value="1"/>
</dbReference>
<dbReference type="Proteomes" id="UP000092544">
    <property type="component" value="Unassembled WGS sequence"/>
</dbReference>
<keyword evidence="10 14" id="KW-0472">Membrane</keyword>
<evidence type="ECO:0000256" key="3">
    <source>
        <dbReference type="ARBA" id="ARBA00022448"/>
    </source>
</evidence>
<dbReference type="InterPro" id="IPR022920">
    <property type="entry name" value="Disulphide_bond_form_DsbB"/>
</dbReference>
<keyword evidence="9 14" id="KW-0560">Oxidoreductase</keyword>
<dbReference type="PANTHER" id="PTHR36570">
    <property type="entry name" value="DISULFIDE BOND FORMATION PROTEIN B"/>
    <property type="match status" value="1"/>
</dbReference>
<evidence type="ECO:0000256" key="13">
    <source>
        <dbReference type="ARBA" id="ARBA00023284"/>
    </source>
</evidence>
<dbReference type="RefSeq" id="WP_245659019.1">
    <property type="nucleotide sequence ID" value="NZ_FLOB01000001.1"/>
</dbReference>
<feature type="topological domain" description="Cytoplasmic" evidence="14">
    <location>
        <begin position="166"/>
        <end position="173"/>
    </location>
</feature>